<organism evidence="1 2">
    <name type="scientific">Niabella ginsengisoli</name>
    <dbReference type="NCBI Taxonomy" id="522298"/>
    <lineage>
        <taxon>Bacteria</taxon>
        <taxon>Pseudomonadati</taxon>
        <taxon>Bacteroidota</taxon>
        <taxon>Chitinophagia</taxon>
        <taxon>Chitinophagales</taxon>
        <taxon>Chitinophagaceae</taxon>
        <taxon>Niabella</taxon>
    </lineage>
</organism>
<accession>A0ABS9SEV5</accession>
<reference evidence="1 2" key="1">
    <citation type="submission" date="2022-02" db="EMBL/GenBank/DDBJ databases">
        <authorList>
            <person name="Min J."/>
        </authorList>
    </citation>
    <scope>NUCLEOTIDE SEQUENCE [LARGE SCALE GENOMIC DNA]</scope>
    <source>
        <strain evidence="1 2">GR10-1</strain>
    </source>
</reference>
<dbReference type="Proteomes" id="UP001202248">
    <property type="component" value="Unassembled WGS sequence"/>
</dbReference>
<sequence length="80" mass="9392">MLSTVKQELLNKISETEDEDLLKTLNEDFDYLKKATTVSSFFELSENDNQELMDMLNEPFGKDTESYDSFKAAIDKWRTR</sequence>
<name>A0ABS9SEV5_9BACT</name>
<dbReference type="RefSeq" id="WP_240826301.1">
    <property type="nucleotide sequence ID" value="NZ_JAKWBL010000001.1"/>
</dbReference>
<evidence type="ECO:0000313" key="1">
    <source>
        <dbReference type="EMBL" id="MCH5596891.1"/>
    </source>
</evidence>
<proteinExistence type="predicted"/>
<keyword evidence="2" id="KW-1185">Reference proteome</keyword>
<evidence type="ECO:0000313" key="2">
    <source>
        <dbReference type="Proteomes" id="UP001202248"/>
    </source>
</evidence>
<dbReference type="EMBL" id="JAKWBL010000001">
    <property type="protein sequence ID" value="MCH5596891.1"/>
    <property type="molecule type" value="Genomic_DNA"/>
</dbReference>
<comment type="caution">
    <text evidence="1">The sequence shown here is derived from an EMBL/GenBank/DDBJ whole genome shotgun (WGS) entry which is preliminary data.</text>
</comment>
<protein>
    <submittedName>
        <fullName evidence="1">Uncharacterized protein</fullName>
    </submittedName>
</protein>
<gene>
    <name evidence="1" type="ORF">MKP09_02605</name>
</gene>